<dbReference type="PANTHER" id="PTHR36710">
    <property type="entry name" value="PECTINESTERASE INHIBITOR-LIKE"/>
    <property type="match status" value="1"/>
</dbReference>
<evidence type="ECO:0000256" key="3">
    <source>
        <dbReference type="ARBA" id="ARBA00038471"/>
    </source>
</evidence>
<dbReference type="AlphaFoldDB" id="A0A498IIY3"/>
<protein>
    <recommendedName>
        <fullName evidence="6">Pectinesterase inhibitor domain-containing protein</fullName>
    </recommendedName>
</protein>
<comment type="similarity">
    <text evidence="3">Belongs to the PMEI family.</text>
</comment>
<evidence type="ECO:0000313" key="7">
    <source>
        <dbReference type="EMBL" id="RXH82134.1"/>
    </source>
</evidence>
<evidence type="ECO:0000256" key="2">
    <source>
        <dbReference type="ARBA" id="ARBA00023157"/>
    </source>
</evidence>
<gene>
    <name evidence="7" type="ORF">DVH24_036475</name>
</gene>
<dbReference type="STRING" id="3750.A0A498IIY3"/>
<dbReference type="CDD" id="cd15797">
    <property type="entry name" value="PMEI"/>
    <property type="match status" value="1"/>
</dbReference>
<dbReference type="KEGG" id="mdm:103430564"/>
<evidence type="ECO:0000259" key="6">
    <source>
        <dbReference type="SMART" id="SM00856"/>
    </source>
</evidence>
<organism evidence="7 8">
    <name type="scientific">Malus domestica</name>
    <name type="common">Apple</name>
    <name type="synonym">Pyrus malus</name>
    <dbReference type="NCBI Taxonomy" id="3750"/>
    <lineage>
        <taxon>Eukaryota</taxon>
        <taxon>Viridiplantae</taxon>
        <taxon>Streptophyta</taxon>
        <taxon>Embryophyta</taxon>
        <taxon>Tracheophyta</taxon>
        <taxon>Spermatophyta</taxon>
        <taxon>Magnoliopsida</taxon>
        <taxon>eudicotyledons</taxon>
        <taxon>Gunneridae</taxon>
        <taxon>Pentapetalae</taxon>
        <taxon>rosids</taxon>
        <taxon>fabids</taxon>
        <taxon>Rosales</taxon>
        <taxon>Rosaceae</taxon>
        <taxon>Amygdaloideae</taxon>
        <taxon>Maleae</taxon>
        <taxon>Malus</taxon>
    </lineage>
</organism>
<dbReference type="InterPro" id="IPR006501">
    <property type="entry name" value="Pectinesterase_inhib_dom"/>
</dbReference>
<keyword evidence="2" id="KW-1015">Disulfide bond</keyword>
<comment type="caution">
    <text evidence="7">The sequence shown here is derived from an EMBL/GenBank/DDBJ whole genome shotgun (WGS) entry which is preliminary data.</text>
</comment>
<dbReference type="InterPro" id="IPR052421">
    <property type="entry name" value="PCW_Enzyme_Inhibitor"/>
</dbReference>
<evidence type="ECO:0000313" key="8">
    <source>
        <dbReference type="Proteomes" id="UP000290289"/>
    </source>
</evidence>
<feature type="domain" description="Pectinesterase inhibitor" evidence="6">
    <location>
        <begin position="29"/>
        <end position="175"/>
    </location>
</feature>
<feature type="region of interest" description="Disordered" evidence="4">
    <location>
        <begin position="131"/>
        <end position="159"/>
    </location>
</feature>
<proteinExistence type="inferred from homology"/>
<sequence length="185" mass="20621">MASASFPGVPVLLVLFFLVINITPSLTQDTEQLIERICRQMEQYGFCSQTFKENLKSPNADILALTQITVERALDNATQTHDFIRQLLESTTDTALKSALETCEYSYRLVMEAFQSAAVAFFQKDYDSVEKSESGTPRAEASCADSLSKMPPNTANPLTERNNQMRILLAMALVSVHELKSTQNN</sequence>
<keyword evidence="8" id="KW-1185">Reference proteome</keyword>
<evidence type="ECO:0000256" key="4">
    <source>
        <dbReference type="SAM" id="MobiDB-lite"/>
    </source>
</evidence>
<evidence type="ECO:0000256" key="1">
    <source>
        <dbReference type="ARBA" id="ARBA00022729"/>
    </source>
</evidence>
<evidence type="ECO:0000256" key="5">
    <source>
        <dbReference type="SAM" id="SignalP"/>
    </source>
</evidence>
<dbReference type="PANTHER" id="PTHR36710:SF1">
    <property type="entry name" value="F14J9.2 PROTEIN"/>
    <property type="match status" value="1"/>
</dbReference>
<name>A0A498IIY3_MALDO</name>
<dbReference type="GO" id="GO:0046910">
    <property type="term" value="F:pectinesterase inhibitor activity"/>
    <property type="evidence" value="ECO:0007669"/>
    <property type="project" value="InterPro"/>
</dbReference>
<dbReference type="SUPFAM" id="SSF101148">
    <property type="entry name" value="Plant invertase/pectin methylesterase inhibitor"/>
    <property type="match status" value="1"/>
</dbReference>
<dbReference type="NCBIfam" id="TIGR01614">
    <property type="entry name" value="PME_inhib"/>
    <property type="match status" value="1"/>
</dbReference>
<dbReference type="OrthoDB" id="1094948at2759"/>
<dbReference type="Pfam" id="PF04043">
    <property type="entry name" value="PMEI"/>
    <property type="match status" value="1"/>
</dbReference>
<accession>A0A498IIY3</accession>
<dbReference type="Proteomes" id="UP000290289">
    <property type="component" value="Chromosome 12"/>
</dbReference>
<dbReference type="InterPro" id="IPR035513">
    <property type="entry name" value="Invertase/methylesterase_inhib"/>
</dbReference>
<dbReference type="Gene3D" id="1.20.140.40">
    <property type="entry name" value="Invertase/pectin methylesterase inhibitor family protein"/>
    <property type="match status" value="1"/>
</dbReference>
<dbReference type="EMBL" id="RDQH01000338">
    <property type="protein sequence ID" value="RXH82134.1"/>
    <property type="molecule type" value="Genomic_DNA"/>
</dbReference>
<reference evidence="7 8" key="1">
    <citation type="submission" date="2018-10" db="EMBL/GenBank/DDBJ databases">
        <title>A high-quality apple genome assembly.</title>
        <authorList>
            <person name="Hu J."/>
        </authorList>
    </citation>
    <scope>NUCLEOTIDE SEQUENCE [LARGE SCALE GENOMIC DNA]</scope>
    <source>
        <strain evidence="8">cv. HFTH1</strain>
        <tissue evidence="7">Young leaf</tissue>
    </source>
</reference>
<feature type="chain" id="PRO_5019766084" description="Pectinesterase inhibitor domain-containing protein" evidence="5">
    <location>
        <begin position="28"/>
        <end position="185"/>
    </location>
</feature>
<keyword evidence="1 5" id="KW-0732">Signal</keyword>
<dbReference type="InterPro" id="IPR034086">
    <property type="entry name" value="PMEI_plant"/>
</dbReference>
<feature type="signal peptide" evidence="5">
    <location>
        <begin position="1"/>
        <end position="27"/>
    </location>
</feature>
<dbReference type="SMART" id="SM00856">
    <property type="entry name" value="PMEI"/>
    <property type="match status" value="1"/>
</dbReference>
<dbReference type="SMR" id="A0A498IIY3"/>